<accession>A0AAD7AQ12</accession>
<dbReference type="EMBL" id="JARIHO010000003">
    <property type="protein sequence ID" value="KAJ7364846.1"/>
    <property type="molecule type" value="Genomic_DNA"/>
</dbReference>
<keyword evidence="4" id="KW-1185">Reference proteome</keyword>
<sequence>MQLSLVAILLAITATVVSGAPAAAKPKKNTCDVAKCVADLAPTVAACAAAAAQDGIDPISDAACLTAASTTASKLPAPCNGCAAKLGVKLDSAKNAIEGLI</sequence>
<comment type="caution">
    <text evidence="3">The sequence shown here is derived from an EMBL/GenBank/DDBJ whole genome shotgun (WGS) entry which is preliminary data.</text>
</comment>
<feature type="domain" description="Fungal calcium binding protein" evidence="2">
    <location>
        <begin position="28"/>
        <end position="82"/>
    </location>
</feature>
<evidence type="ECO:0000256" key="1">
    <source>
        <dbReference type="SAM" id="SignalP"/>
    </source>
</evidence>
<dbReference type="Pfam" id="PF12192">
    <property type="entry name" value="CBP"/>
    <property type="match status" value="1"/>
</dbReference>
<evidence type="ECO:0000313" key="3">
    <source>
        <dbReference type="EMBL" id="KAJ7364846.1"/>
    </source>
</evidence>
<name>A0AAD7AQ12_9AGAR</name>
<organism evidence="3 4">
    <name type="scientific">Mycena albidolilacea</name>
    <dbReference type="NCBI Taxonomy" id="1033008"/>
    <lineage>
        <taxon>Eukaryota</taxon>
        <taxon>Fungi</taxon>
        <taxon>Dikarya</taxon>
        <taxon>Basidiomycota</taxon>
        <taxon>Agaricomycotina</taxon>
        <taxon>Agaricomycetes</taxon>
        <taxon>Agaricomycetidae</taxon>
        <taxon>Agaricales</taxon>
        <taxon>Marasmiineae</taxon>
        <taxon>Mycenaceae</taxon>
        <taxon>Mycena</taxon>
    </lineage>
</organism>
<dbReference type="Gene3D" id="1.10.1740.120">
    <property type="match status" value="1"/>
</dbReference>
<dbReference type="AlphaFoldDB" id="A0AAD7AQ12"/>
<protein>
    <recommendedName>
        <fullName evidence="2">Fungal calcium binding protein domain-containing protein</fullName>
    </recommendedName>
</protein>
<dbReference type="InterPro" id="IPR022013">
    <property type="entry name" value="CBP"/>
</dbReference>
<feature type="signal peptide" evidence="1">
    <location>
        <begin position="1"/>
        <end position="19"/>
    </location>
</feature>
<evidence type="ECO:0000313" key="4">
    <source>
        <dbReference type="Proteomes" id="UP001218218"/>
    </source>
</evidence>
<feature type="chain" id="PRO_5042151762" description="Fungal calcium binding protein domain-containing protein" evidence="1">
    <location>
        <begin position="20"/>
        <end position="101"/>
    </location>
</feature>
<dbReference type="Proteomes" id="UP001218218">
    <property type="component" value="Unassembled WGS sequence"/>
</dbReference>
<reference evidence="3" key="1">
    <citation type="submission" date="2023-03" db="EMBL/GenBank/DDBJ databases">
        <title>Massive genome expansion in bonnet fungi (Mycena s.s.) driven by repeated elements and novel gene families across ecological guilds.</title>
        <authorList>
            <consortium name="Lawrence Berkeley National Laboratory"/>
            <person name="Harder C.B."/>
            <person name="Miyauchi S."/>
            <person name="Viragh M."/>
            <person name="Kuo A."/>
            <person name="Thoen E."/>
            <person name="Andreopoulos B."/>
            <person name="Lu D."/>
            <person name="Skrede I."/>
            <person name="Drula E."/>
            <person name="Henrissat B."/>
            <person name="Morin E."/>
            <person name="Kohler A."/>
            <person name="Barry K."/>
            <person name="LaButti K."/>
            <person name="Morin E."/>
            <person name="Salamov A."/>
            <person name="Lipzen A."/>
            <person name="Mereny Z."/>
            <person name="Hegedus B."/>
            <person name="Baldrian P."/>
            <person name="Stursova M."/>
            <person name="Weitz H."/>
            <person name="Taylor A."/>
            <person name="Grigoriev I.V."/>
            <person name="Nagy L.G."/>
            <person name="Martin F."/>
            <person name="Kauserud H."/>
        </authorList>
    </citation>
    <scope>NUCLEOTIDE SEQUENCE</scope>
    <source>
        <strain evidence="3">CBHHK002</strain>
    </source>
</reference>
<proteinExistence type="predicted"/>
<evidence type="ECO:0000259" key="2">
    <source>
        <dbReference type="Pfam" id="PF12192"/>
    </source>
</evidence>
<gene>
    <name evidence="3" type="ORF">DFH08DRAFT_950397</name>
</gene>
<keyword evidence="1" id="KW-0732">Signal</keyword>